<dbReference type="EMBL" id="CAJNJA010071919">
    <property type="protein sequence ID" value="CAE7905265.1"/>
    <property type="molecule type" value="Genomic_DNA"/>
</dbReference>
<feature type="compositionally biased region" description="Basic and acidic residues" evidence="1">
    <location>
        <begin position="93"/>
        <end position="132"/>
    </location>
</feature>
<gene>
    <name evidence="2" type="primary">yjbO</name>
    <name evidence="2" type="ORF">SNEC2469_LOCUS30618</name>
</gene>
<dbReference type="InterPro" id="IPR050188">
    <property type="entry name" value="RluA_PseudoU_synthase"/>
</dbReference>
<keyword evidence="3" id="KW-1185">Reference proteome</keyword>
<dbReference type="InterPro" id="IPR020103">
    <property type="entry name" value="PsdUridine_synth_cat_dom_sf"/>
</dbReference>
<dbReference type="AlphaFoldDB" id="A0A813BLR0"/>
<evidence type="ECO:0000256" key="1">
    <source>
        <dbReference type="SAM" id="MobiDB-lite"/>
    </source>
</evidence>
<dbReference type="PANTHER" id="PTHR21600">
    <property type="entry name" value="MITOCHONDRIAL RNA PSEUDOURIDINE SYNTHASE"/>
    <property type="match status" value="1"/>
</dbReference>
<organism evidence="2 3">
    <name type="scientific">Symbiodinium necroappetens</name>
    <dbReference type="NCBI Taxonomy" id="1628268"/>
    <lineage>
        <taxon>Eukaryota</taxon>
        <taxon>Sar</taxon>
        <taxon>Alveolata</taxon>
        <taxon>Dinophyceae</taxon>
        <taxon>Suessiales</taxon>
        <taxon>Symbiodiniaceae</taxon>
        <taxon>Symbiodinium</taxon>
    </lineage>
</organism>
<feature type="compositionally biased region" description="Polar residues" evidence="1">
    <location>
        <begin position="269"/>
        <end position="282"/>
    </location>
</feature>
<dbReference type="SUPFAM" id="SSF55120">
    <property type="entry name" value="Pseudouridine synthase"/>
    <property type="match status" value="1"/>
</dbReference>
<name>A0A813BLR0_9DINO</name>
<dbReference type="InterPro" id="IPR006145">
    <property type="entry name" value="PsdUridine_synth_RsuA/RluA"/>
</dbReference>
<proteinExistence type="predicted"/>
<dbReference type="OrthoDB" id="423741at2759"/>
<dbReference type="GO" id="GO:0003723">
    <property type="term" value="F:RNA binding"/>
    <property type="evidence" value="ECO:0007669"/>
    <property type="project" value="InterPro"/>
</dbReference>
<feature type="region of interest" description="Disordered" evidence="1">
    <location>
        <begin position="82"/>
        <end position="288"/>
    </location>
</feature>
<dbReference type="Proteomes" id="UP000601435">
    <property type="component" value="Unassembled WGS sequence"/>
</dbReference>
<reference evidence="2" key="1">
    <citation type="submission" date="2021-02" db="EMBL/GenBank/DDBJ databases">
        <authorList>
            <person name="Dougan E. K."/>
            <person name="Rhodes N."/>
            <person name="Thang M."/>
            <person name="Chan C."/>
        </authorList>
    </citation>
    <scope>NUCLEOTIDE SEQUENCE</scope>
</reference>
<evidence type="ECO:0000313" key="2">
    <source>
        <dbReference type="EMBL" id="CAE7905265.1"/>
    </source>
</evidence>
<accession>A0A813BLR0</accession>
<comment type="caution">
    <text evidence="2">The sequence shown here is derived from an EMBL/GenBank/DDBJ whole genome shotgun (WGS) entry which is preliminary data.</text>
</comment>
<protein>
    <submittedName>
        <fullName evidence="2">YjbO protein</fullName>
    </submittedName>
</protein>
<evidence type="ECO:0000313" key="3">
    <source>
        <dbReference type="Proteomes" id="UP000601435"/>
    </source>
</evidence>
<dbReference type="GO" id="GO:0001522">
    <property type="term" value="P:pseudouridine synthesis"/>
    <property type="evidence" value="ECO:0007669"/>
    <property type="project" value="InterPro"/>
</dbReference>
<dbReference type="Gene3D" id="3.30.2350.10">
    <property type="entry name" value="Pseudouridine synthase"/>
    <property type="match status" value="1"/>
</dbReference>
<sequence length="900" mass="100998">KTRSALRILSATFAEGLVKKRYRALVRGSFPLGFEGRSEEPLYGKRSVTRFTSVVAPVETPQGPVSTLDLWPESGRRHQLRRHLSMLGSPIIGDRRYGGRDDRAAKEEDQRPDNKEHHDDDADEMASKDRPSSRSRALTYAEGAAASGILPASPREESRSQGSTASRAFRSLFPRLGPGPGKPARSAARKATTLPGSEALPDLSYGEGDSRPLTGIGHSRAAAQPEERERALLGGMAGARPRRDVGSPSSRSKPKKATTFSGPEAISRPWTSGSSFRTPSRTSSKKAETVDLLDTMSSDLLSTEEKASRRFSFAEESLPDIAVAIRDEVADLDWLQDCWKKVLVGTPASECKALTMRSLHTWVEVYNRWQGLGGWIPGQAPTFLDAYQFQETVAVPMLKALDWVKLFDPVAHAKLQQTRAAADYRKVKVSMPSFFTAAVFLSNAISKRQKVRFLLGVFDINDNRTFEMTEFVDMLSSFFQGIACAFNLQGSMPSNARRQPLAKQLFLRILESAKSRPATDEVKFMLEEGSILFPVIEDWFLGLTGDPLSIPFALFLERFSVRGLEDDPEVFEEDERKFRLSHSTPVNPPMETAASLDSSFLRRSQMKVVRDLFHHCSSSKHFAITHAEAETITGTSIEPEFWIKMLSRPLEDLEQLRQDGVKFNIGLFFKKLCPRATTRHLRMFQTWLKELSQLEELEAVVEENRQMLGSFQYAITRPVLPAAIRQELMNDFAKSEMREMAARNMSTSSEAEDEVAKMTKDDFIFGICPKEYRPKDGNPLVESVVCHFLTMQQAKTEELLAQKKLLFAPQGCQVPLRSFLKQEVPESSWAQWNQAFDILSGGEDQVTLKMLADSRLLPPEVCRFLCSMLASSFSQAVDGFSREEFLHKLVDISDFRRRNA</sequence>
<dbReference type="CDD" id="cd02869">
    <property type="entry name" value="PseudoU_synth_RluA_like"/>
    <property type="match status" value="1"/>
</dbReference>
<feature type="non-terminal residue" evidence="2">
    <location>
        <position position="900"/>
    </location>
</feature>
<dbReference type="GO" id="GO:0009982">
    <property type="term" value="F:pseudouridine synthase activity"/>
    <property type="evidence" value="ECO:0007669"/>
    <property type="project" value="InterPro"/>
</dbReference>